<dbReference type="PANTHER" id="PTHR44688:SF16">
    <property type="entry name" value="DNA-BINDING TRANSCRIPTIONAL ACTIVATOR DEVR_DOSR"/>
    <property type="match status" value="1"/>
</dbReference>
<protein>
    <submittedName>
        <fullName evidence="5">Helix-turn-helix transcriptional regulator</fullName>
    </submittedName>
</protein>
<dbReference type="InterPro" id="IPR036388">
    <property type="entry name" value="WH-like_DNA-bd_sf"/>
</dbReference>
<name>A0A2U1T8V8_9CORY</name>
<keyword evidence="1" id="KW-0805">Transcription regulation</keyword>
<feature type="domain" description="HTH luxR-type" evidence="4">
    <location>
        <begin position="827"/>
        <end position="891"/>
    </location>
</feature>
<dbReference type="OrthoDB" id="134933at2"/>
<dbReference type="Pfam" id="PF00196">
    <property type="entry name" value="GerE"/>
    <property type="match status" value="1"/>
</dbReference>
<dbReference type="KEGG" id="cyz:C3B44_09190"/>
<dbReference type="AlphaFoldDB" id="A0A2U1T8V8"/>
<dbReference type="Gene3D" id="3.40.50.300">
    <property type="entry name" value="P-loop containing nucleotide triphosphate hydrolases"/>
    <property type="match status" value="1"/>
</dbReference>
<evidence type="ECO:0000313" key="5">
    <source>
        <dbReference type="EMBL" id="PWC02441.1"/>
    </source>
</evidence>
<gene>
    <name evidence="5" type="ORF">DF222_02080</name>
</gene>
<dbReference type="GO" id="GO:0003677">
    <property type="term" value="F:DNA binding"/>
    <property type="evidence" value="ECO:0007669"/>
    <property type="project" value="UniProtKB-KW"/>
</dbReference>
<dbReference type="Gene3D" id="1.10.10.10">
    <property type="entry name" value="Winged helix-like DNA-binding domain superfamily/Winged helix DNA-binding domain"/>
    <property type="match status" value="1"/>
</dbReference>
<dbReference type="InterPro" id="IPR027417">
    <property type="entry name" value="P-loop_NTPase"/>
</dbReference>
<dbReference type="PANTHER" id="PTHR44688">
    <property type="entry name" value="DNA-BINDING TRANSCRIPTIONAL ACTIVATOR DEVR_DOSR"/>
    <property type="match status" value="1"/>
</dbReference>
<dbReference type="Pfam" id="PF13191">
    <property type="entry name" value="AAA_16"/>
    <property type="match status" value="1"/>
</dbReference>
<evidence type="ECO:0000256" key="1">
    <source>
        <dbReference type="ARBA" id="ARBA00023015"/>
    </source>
</evidence>
<dbReference type="PROSITE" id="PS00622">
    <property type="entry name" value="HTH_LUXR_1"/>
    <property type="match status" value="1"/>
</dbReference>
<dbReference type="SUPFAM" id="SSF52540">
    <property type="entry name" value="P-loop containing nucleoside triphosphate hydrolases"/>
    <property type="match status" value="1"/>
</dbReference>
<sequence>MTATFSTSPRLATQATMQLLTETVTDIEPGHGGLIVVTGPHGSGKTELVDELVRSLPGWSAVRVAALSWRAEDEGNVVRALLDRAGSAEHTLLDAFDSPSSSVALVVDDAHWTDETSLQELVEATRYVREGRIAVIITALDNEDGVGQPSMTQLREMSDIDIGIPPYTLDDVRAFALAHAGAHLSPSVAADLRSLTGGLPGRIREVLDAAPNDIWGSQNVRIPIPRPWHAALQRRLNRVNEKQVYRILTAAAIMPDPGTALPDLLLTLTGDDRAALTAAFDAGIFESLTQAGQKVISFRHATDRAVIRSQTSPAEAARLHREAARYYHDNHDPDRALVHEALGSEGTDDDISDAVAKRADTLAQAGRWRSAADAYGLASQTANGPDRVLERHLSRVEALISASDIPQAQQHAGTIGHMTGDARLYSMRGYLALHEGRRSEAVGLIDLAWRTLDEQNNTDPNLRTLVASRQVLLALSEWQPERLVSWAATTEKWAIPDSPAAIEAQYISMIGKAATTGKLPEDQPFPGETPVLALRRDMAAGWLNLVHDDPIAARQRLSRSVDIDGAEGSERIRLWMDGWLARTHFVLGEFTEAQRVVERGLMRAERYGVRFLEPLLLWTGSQVASFRGERDLARSYANRLSLSHDSFMIQRIPSGMCRLLVSGIEGDQAGVMRAGRALTKLAETHDIGHPGYWVWEDVWAPQLIAAGEIDEADEITSRALERAEGSGIESMIARLGVPKASILIQKGDIDTGLKHFEESIEQIESLPVPAYQSRVLYEYGRVLRRLGRRRRADEAFVRAGEVFESMGAAEFVKRCNRERRAGGLGTRTSRAGGLTPQEEEIAKLVAGGATNREVATELFLSSKTVEYHLTRVYRKLGVRTRNELPGVLSEF</sequence>
<evidence type="ECO:0000256" key="2">
    <source>
        <dbReference type="ARBA" id="ARBA00023125"/>
    </source>
</evidence>
<dbReference type="RefSeq" id="WP_108432113.1">
    <property type="nucleotide sequence ID" value="NZ_CP026947.1"/>
</dbReference>
<dbReference type="PROSITE" id="PS50043">
    <property type="entry name" value="HTH_LUXR_2"/>
    <property type="match status" value="1"/>
</dbReference>
<dbReference type="InterPro" id="IPR000792">
    <property type="entry name" value="Tscrpt_reg_LuxR_C"/>
</dbReference>
<dbReference type="SUPFAM" id="SSF46894">
    <property type="entry name" value="C-terminal effector domain of the bipartite response regulators"/>
    <property type="match status" value="1"/>
</dbReference>
<dbReference type="SMART" id="SM00421">
    <property type="entry name" value="HTH_LUXR"/>
    <property type="match status" value="1"/>
</dbReference>
<dbReference type="CDD" id="cd06170">
    <property type="entry name" value="LuxR_C_like"/>
    <property type="match status" value="1"/>
</dbReference>
<comment type="caution">
    <text evidence="5">The sequence shown here is derived from an EMBL/GenBank/DDBJ whole genome shotgun (WGS) entry which is preliminary data.</text>
</comment>
<proteinExistence type="predicted"/>
<dbReference type="InterPro" id="IPR041664">
    <property type="entry name" value="AAA_16"/>
</dbReference>
<organism evidence="5 6">
    <name type="scientific">Corynebacterium yudongzhengii</name>
    <dbReference type="NCBI Taxonomy" id="2080740"/>
    <lineage>
        <taxon>Bacteria</taxon>
        <taxon>Bacillati</taxon>
        <taxon>Actinomycetota</taxon>
        <taxon>Actinomycetes</taxon>
        <taxon>Mycobacteriales</taxon>
        <taxon>Corynebacteriaceae</taxon>
        <taxon>Corynebacterium</taxon>
    </lineage>
</organism>
<reference evidence="6" key="1">
    <citation type="submission" date="2018-04" db="EMBL/GenBank/DDBJ databases">
        <authorList>
            <person name="Liu S."/>
            <person name="Wang Z."/>
            <person name="Li J."/>
        </authorList>
    </citation>
    <scope>NUCLEOTIDE SEQUENCE [LARGE SCALE GENOMIC DNA]</scope>
    <source>
        <strain evidence="6">2189</strain>
    </source>
</reference>
<dbReference type="InterPro" id="IPR016032">
    <property type="entry name" value="Sig_transdc_resp-reg_C-effctor"/>
</dbReference>
<dbReference type="InterPro" id="IPR011990">
    <property type="entry name" value="TPR-like_helical_dom_sf"/>
</dbReference>
<dbReference type="GO" id="GO:0006355">
    <property type="term" value="P:regulation of DNA-templated transcription"/>
    <property type="evidence" value="ECO:0007669"/>
    <property type="project" value="InterPro"/>
</dbReference>
<dbReference type="Gene3D" id="1.25.40.10">
    <property type="entry name" value="Tetratricopeptide repeat domain"/>
    <property type="match status" value="1"/>
</dbReference>
<dbReference type="Proteomes" id="UP000244989">
    <property type="component" value="Unassembled WGS sequence"/>
</dbReference>
<keyword evidence="2" id="KW-0238">DNA-binding</keyword>
<dbReference type="PRINTS" id="PR00038">
    <property type="entry name" value="HTHLUXR"/>
</dbReference>
<evidence type="ECO:0000256" key="3">
    <source>
        <dbReference type="ARBA" id="ARBA00023163"/>
    </source>
</evidence>
<accession>A0A2U1T8V8</accession>
<keyword evidence="3" id="KW-0804">Transcription</keyword>
<evidence type="ECO:0000259" key="4">
    <source>
        <dbReference type="PROSITE" id="PS50043"/>
    </source>
</evidence>
<keyword evidence="6" id="KW-1185">Reference proteome</keyword>
<dbReference type="SUPFAM" id="SSF48452">
    <property type="entry name" value="TPR-like"/>
    <property type="match status" value="2"/>
</dbReference>
<dbReference type="EMBL" id="QEEZ01000003">
    <property type="protein sequence ID" value="PWC02441.1"/>
    <property type="molecule type" value="Genomic_DNA"/>
</dbReference>
<evidence type="ECO:0000313" key="6">
    <source>
        <dbReference type="Proteomes" id="UP000244989"/>
    </source>
</evidence>